<gene>
    <name evidence="2" type="ORF">A3F32_02890</name>
</gene>
<name>A0A1F7I2T5_9BACT</name>
<dbReference type="SUPFAM" id="SSF51905">
    <property type="entry name" value="FAD/NAD(P)-binding domain"/>
    <property type="match status" value="1"/>
</dbReference>
<dbReference type="InterPro" id="IPR036188">
    <property type="entry name" value="FAD/NAD-bd_sf"/>
</dbReference>
<protein>
    <recommendedName>
        <fullName evidence="1">Amine oxidase domain-containing protein</fullName>
    </recommendedName>
</protein>
<evidence type="ECO:0000259" key="1">
    <source>
        <dbReference type="Pfam" id="PF01593"/>
    </source>
</evidence>
<dbReference type="NCBIfam" id="NF005560">
    <property type="entry name" value="PRK07233.1"/>
    <property type="match status" value="1"/>
</dbReference>
<dbReference type="Proteomes" id="UP000178076">
    <property type="component" value="Unassembled WGS sequence"/>
</dbReference>
<dbReference type="InterPro" id="IPR050464">
    <property type="entry name" value="Zeta_carotene_desat/Oxidored"/>
</dbReference>
<dbReference type="GO" id="GO:0016491">
    <property type="term" value="F:oxidoreductase activity"/>
    <property type="evidence" value="ECO:0007669"/>
    <property type="project" value="InterPro"/>
</dbReference>
<comment type="caution">
    <text evidence="2">The sequence shown here is derived from an EMBL/GenBank/DDBJ whole genome shotgun (WGS) entry which is preliminary data.</text>
</comment>
<dbReference type="PANTHER" id="PTHR42923">
    <property type="entry name" value="PROTOPORPHYRINOGEN OXIDASE"/>
    <property type="match status" value="1"/>
</dbReference>
<dbReference type="InterPro" id="IPR002937">
    <property type="entry name" value="Amino_oxidase"/>
</dbReference>
<organism evidence="2 3">
    <name type="scientific">Candidatus Roizmanbacteria bacterium RIFCSPHIGHO2_12_FULL_42_10</name>
    <dbReference type="NCBI Taxonomy" id="1802053"/>
    <lineage>
        <taxon>Bacteria</taxon>
        <taxon>Candidatus Roizmaniibacteriota</taxon>
    </lineage>
</organism>
<reference evidence="2 3" key="1">
    <citation type="journal article" date="2016" name="Nat. Commun.">
        <title>Thousands of microbial genomes shed light on interconnected biogeochemical processes in an aquifer system.</title>
        <authorList>
            <person name="Anantharaman K."/>
            <person name="Brown C.T."/>
            <person name="Hug L.A."/>
            <person name="Sharon I."/>
            <person name="Castelle C.J."/>
            <person name="Probst A.J."/>
            <person name="Thomas B.C."/>
            <person name="Singh A."/>
            <person name="Wilkins M.J."/>
            <person name="Karaoz U."/>
            <person name="Brodie E.L."/>
            <person name="Williams K.H."/>
            <person name="Hubbard S.S."/>
            <person name="Banfield J.F."/>
        </authorList>
    </citation>
    <scope>NUCLEOTIDE SEQUENCE [LARGE SCALE GENOMIC DNA]</scope>
</reference>
<accession>A0A1F7I2T5</accession>
<sequence>MKIAVLGGGFTGLTAAYCLRKKGHEVVLIEKASALGGFARGFKQPLWDWPLEYAYHHIFANDTDIIGFAKEIGYDGVYFKTPHTNSLYGQAGNYRIIPVDSPKDFLQFPLLGVIDKIRAATILAILKLLPNTSLYESTTSEVFITHYMGERMWKVFFEQLFRKKFGKYAGKVSAAFLWARIHKRTRQLGYMRGGFQTFVDYLERRCFEAGVTIRKDVEITAIQKGLLINGERFDRIVSTLPTPVLISVAAKLFPKNYIKRLLTLKYLHALVLVLETDKPIVSDTYWLNICTPDVPAMVIVQQTNFVDKKHYGGNHIAYVGYYLEKEDPRMKMAREELVEMLKPKLEKIENVKFKIKNSYIFKGPFAQPIFDIGFKNRKPDFESPIKGFYIANLDMTYPYDRGTNYAVSLGKRVAEKVR</sequence>
<feature type="domain" description="Amine oxidase" evidence="1">
    <location>
        <begin position="10"/>
        <end position="417"/>
    </location>
</feature>
<dbReference type="Pfam" id="PF01593">
    <property type="entry name" value="Amino_oxidase"/>
    <property type="match status" value="1"/>
</dbReference>
<dbReference type="Gene3D" id="3.50.50.60">
    <property type="entry name" value="FAD/NAD(P)-binding domain"/>
    <property type="match status" value="1"/>
</dbReference>
<evidence type="ECO:0000313" key="3">
    <source>
        <dbReference type="Proteomes" id="UP000178076"/>
    </source>
</evidence>
<dbReference type="EMBL" id="MGAD01000041">
    <property type="protein sequence ID" value="OGK37691.1"/>
    <property type="molecule type" value="Genomic_DNA"/>
</dbReference>
<proteinExistence type="predicted"/>
<dbReference type="AlphaFoldDB" id="A0A1F7I2T5"/>
<dbReference type="PANTHER" id="PTHR42923:SF46">
    <property type="entry name" value="AMINE OXIDASE"/>
    <property type="match status" value="1"/>
</dbReference>
<evidence type="ECO:0000313" key="2">
    <source>
        <dbReference type="EMBL" id="OGK37691.1"/>
    </source>
</evidence>